<reference evidence="6" key="1">
    <citation type="submission" date="2013-12" db="EMBL/GenBank/DDBJ databases">
        <authorList>
            <person name="Pan Y."/>
        </authorList>
    </citation>
    <scope>NUCLEOTIDE SEQUENCE</scope>
    <source>
        <strain evidence="6">NCTC 8172</strain>
    </source>
</reference>
<sequence>MSKWFVCICCVCYFSVSYAQEFNLGIAAHLLSNNPSSLNPNTANTKIKAAGIRYVRMDALWRDVEINKGQLAIPKKWDEVINEQKKLGLEPILILAYGNKNYQNGDKPTDKDSIDAYVRYASYVVNHFKGRVKYYQIWNEWNGTAGATSVGSVRDYKILVKAAYPVIKKINPASVIITGEFSNGAFNKELGLTSEDFLRVFLSQDMVNYTDVIGIHPYVVYRTPPYNGYWAYLSQIKYASSLVKQSRGFSNKPLFITEIGWSTASSNKGVSEKSQSQFITNAICDAKKIGISAVIIYQIRDGLPNNSHPTEPGFGIYKYNWDEKPIISSLKSKGCW</sequence>
<dbReference type="InterPro" id="IPR051923">
    <property type="entry name" value="Glycosyl_Hydrolase_39"/>
</dbReference>
<dbReference type="GO" id="GO:0004553">
    <property type="term" value="F:hydrolase activity, hydrolyzing O-glycosyl compounds"/>
    <property type="evidence" value="ECO:0007669"/>
    <property type="project" value="InterPro"/>
</dbReference>
<keyword evidence="4" id="KW-0732">Signal</keyword>
<feature type="domain" description="Glycoside hydrolase family 5" evidence="5">
    <location>
        <begin position="36"/>
        <end position="279"/>
    </location>
</feature>
<evidence type="ECO:0000313" key="10">
    <source>
        <dbReference type="Proteomes" id="UP000532829"/>
    </source>
</evidence>
<evidence type="ECO:0000313" key="9">
    <source>
        <dbReference type="Proteomes" id="UP000294951"/>
    </source>
</evidence>
<evidence type="ECO:0000313" key="7">
    <source>
        <dbReference type="EMBL" id="QQL32185.1"/>
    </source>
</evidence>
<dbReference type="PANTHER" id="PTHR12631">
    <property type="entry name" value="ALPHA-L-IDURONIDASE"/>
    <property type="match status" value="1"/>
</dbReference>
<keyword evidence="2 3" id="KW-0326">Glycosidase</keyword>
<proteinExistence type="inferred from homology"/>
<dbReference type="RefSeq" id="WP_123677148.1">
    <property type="nucleotide sequence ID" value="NZ_BFCX01000075.1"/>
</dbReference>
<dbReference type="Proteomes" id="UP000294951">
    <property type="component" value="Unassembled WGS sequence"/>
</dbReference>
<protein>
    <recommendedName>
        <fullName evidence="5">Glycoside hydrolase family 5 domain-containing protein</fullName>
    </recommendedName>
</protein>
<evidence type="ECO:0000256" key="2">
    <source>
        <dbReference type="ARBA" id="ARBA00023295"/>
    </source>
</evidence>
<name>A0A0A8JBJ0_KLEPN</name>
<dbReference type="Pfam" id="PF00150">
    <property type="entry name" value="Cellulase"/>
    <property type="match status" value="1"/>
</dbReference>
<accession>A0A0A8JBJ0</accession>
<dbReference type="EMBL" id="AB897511">
    <property type="protein sequence ID" value="BAQ02767.1"/>
    <property type="molecule type" value="Genomic_DNA"/>
</dbReference>
<dbReference type="PATRIC" id="fig|573.1921.peg.3527"/>
<dbReference type="InterPro" id="IPR001547">
    <property type="entry name" value="Glyco_hydro_5"/>
</dbReference>
<dbReference type="EMBL" id="SMTN01000046">
    <property type="protein sequence ID" value="TDJ92771.1"/>
    <property type="molecule type" value="Genomic_DNA"/>
</dbReference>
<reference evidence="8 9" key="3">
    <citation type="submission" date="2019-03" db="EMBL/GenBank/DDBJ databases">
        <title>Multidrug-Resistant Klebsiella pneumoniae Clinical Bloodstream Isolates in Shanghai, China.</title>
        <authorList>
            <person name="Wang S."/>
        </authorList>
    </citation>
    <scope>NUCLEOTIDE SEQUENCE [LARGE SCALE GENOMIC DNA]</scope>
    <source>
        <strain evidence="8 9">RJ1071</strain>
    </source>
</reference>
<dbReference type="AlphaFoldDB" id="A0A0A8JBJ0"/>
<comment type="similarity">
    <text evidence="3">Belongs to the glycosyl hydrolase 5 (cellulase A) family.</text>
</comment>
<keyword evidence="1 3" id="KW-0378">Hydrolase</keyword>
<dbReference type="Gene3D" id="3.20.20.80">
    <property type="entry name" value="Glycosidases"/>
    <property type="match status" value="1"/>
</dbReference>
<dbReference type="Proteomes" id="UP000532829">
    <property type="component" value="Chromosome"/>
</dbReference>
<reference evidence="6" key="2">
    <citation type="journal article" date="2014" name="Antimicrob. Agents Chemother.">
        <title>Identification of capsular types in carbapenem-resistant Klebsiella pneumoniae strains by wzc sequencing and implications in capsule depolymerase treatment.</title>
        <authorList>
            <person name="Pan Y.-J."/>
            <person name="Lin T.-L."/>
            <person name="Lin Y.-T."/>
            <person name="Su P.-A."/>
            <person name="Chen C.-T."/>
            <person name="Hsieh P.-F."/>
            <person name="Hsu C.-R."/>
            <person name="Chen C.-C."/>
            <person name="Hsieh Y.-C."/>
            <person name="Wang J.-T."/>
        </authorList>
    </citation>
    <scope>NUCLEOTIDE SEQUENCE</scope>
    <source>
        <strain evidence="6">NCTC 8172</strain>
    </source>
</reference>
<evidence type="ECO:0000256" key="1">
    <source>
        <dbReference type="ARBA" id="ARBA00022801"/>
    </source>
</evidence>
<organism evidence="6">
    <name type="scientific">Klebsiella pneumoniae</name>
    <dbReference type="NCBI Taxonomy" id="573"/>
    <lineage>
        <taxon>Bacteria</taxon>
        <taxon>Pseudomonadati</taxon>
        <taxon>Pseudomonadota</taxon>
        <taxon>Gammaproteobacteria</taxon>
        <taxon>Enterobacterales</taxon>
        <taxon>Enterobacteriaceae</taxon>
        <taxon>Klebsiella/Raoultella group</taxon>
        <taxon>Klebsiella</taxon>
        <taxon>Klebsiella pneumoniae complex</taxon>
    </lineage>
</organism>
<evidence type="ECO:0000313" key="6">
    <source>
        <dbReference type="EMBL" id="BAQ02767.1"/>
    </source>
</evidence>
<dbReference type="SUPFAM" id="SSF51445">
    <property type="entry name" value="(Trans)glycosidases"/>
    <property type="match status" value="1"/>
</dbReference>
<gene>
    <name evidence="8" type="ORF">E1814_25440</name>
    <name evidence="7" type="ORF">H3G96_018820</name>
</gene>
<reference evidence="7 10" key="4">
    <citation type="submission" date="2020-12" db="EMBL/GenBank/DDBJ databases">
        <title>The complete genome of Klebsiella pneumoniae strain 090374.</title>
        <authorList>
            <person name="Wei L."/>
            <person name="Wen H."/>
            <person name="Liu L."/>
            <person name="Feng Y."/>
            <person name="Zong Z."/>
        </authorList>
    </citation>
    <scope>NUCLEOTIDE SEQUENCE [LARGE SCALE GENOMIC DNA]</scope>
    <source>
        <strain evidence="7 10">WCHKP090374</strain>
    </source>
</reference>
<feature type="signal peptide" evidence="4">
    <location>
        <begin position="1"/>
        <end position="19"/>
    </location>
</feature>
<dbReference type="EMBL" id="CP066534">
    <property type="protein sequence ID" value="QQL32185.1"/>
    <property type="molecule type" value="Genomic_DNA"/>
</dbReference>
<feature type="chain" id="PRO_5044052745" description="Glycoside hydrolase family 5 domain-containing protein" evidence="4">
    <location>
        <begin position="20"/>
        <end position="336"/>
    </location>
</feature>
<dbReference type="GO" id="GO:0000272">
    <property type="term" value="P:polysaccharide catabolic process"/>
    <property type="evidence" value="ECO:0007669"/>
    <property type="project" value="InterPro"/>
</dbReference>
<evidence type="ECO:0000313" key="8">
    <source>
        <dbReference type="EMBL" id="TDJ92771.1"/>
    </source>
</evidence>
<dbReference type="PANTHER" id="PTHR12631:SF10">
    <property type="entry name" value="BETA-XYLOSIDASE-LIKE PROTEIN-RELATED"/>
    <property type="match status" value="1"/>
</dbReference>
<evidence type="ECO:0000256" key="3">
    <source>
        <dbReference type="RuleBase" id="RU361153"/>
    </source>
</evidence>
<evidence type="ECO:0000256" key="4">
    <source>
        <dbReference type="SAM" id="SignalP"/>
    </source>
</evidence>
<dbReference type="InterPro" id="IPR017853">
    <property type="entry name" value="GH"/>
</dbReference>
<evidence type="ECO:0000259" key="5">
    <source>
        <dbReference type="Pfam" id="PF00150"/>
    </source>
</evidence>